<dbReference type="PANTHER" id="PTHR48073">
    <property type="entry name" value="O-SUCCINYLBENZOATE SYNTHASE-RELATED"/>
    <property type="match status" value="1"/>
</dbReference>
<dbReference type="Proteomes" id="UP000263012">
    <property type="component" value="Chromosome"/>
</dbReference>
<dbReference type="SUPFAM" id="SSF51604">
    <property type="entry name" value="Enolase C-terminal domain-like"/>
    <property type="match status" value="1"/>
</dbReference>
<dbReference type="SUPFAM" id="SSF54826">
    <property type="entry name" value="Enolase N-terminal domain-like"/>
    <property type="match status" value="1"/>
</dbReference>
<proteinExistence type="inferred from homology"/>
<reference evidence="8" key="1">
    <citation type="submission" date="2017-11" db="EMBL/GenBank/DDBJ databases">
        <title>Phenotypic and genomic properties of facultatively anaerobic sulfur-reducing natronoarchaea from hypersaline soda lakes.</title>
        <authorList>
            <person name="Sorokin D.Y."/>
            <person name="Kublanov I.V."/>
            <person name="Roman P."/>
            <person name="Sinninghe Damste J.S."/>
            <person name="Golyshin P.N."/>
            <person name="Rojo D."/>
            <person name="Ciordia S."/>
            <person name="Mena M.D.C."/>
            <person name="Ferrer M."/>
            <person name="Messina E."/>
            <person name="Smedile F."/>
            <person name="La Spada G."/>
            <person name="La Cono V."/>
            <person name="Yakimov M.M."/>
        </authorList>
    </citation>
    <scope>NUCLEOTIDE SEQUENCE [LARGE SCALE GENOMIC DNA]</scope>
    <source>
        <strain evidence="8">AArc-Sl</strain>
    </source>
</reference>
<evidence type="ECO:0000259" key="6">
    <source>
        <dbReference type="SMART" id="SM00922"/>
    </source>
</evidence>
<dbReference type="OrthoDB" id="214520at2157"/>
<name>A0A343TJW5_9EURY</name>
<dbReference type="CDD" id="cd03320">
    <property type="entry name" value="OSBS"/>
    <property type="match status" value="1"/>
</dbReference>
<dbReference type="AlphaFoldDB" id="A0A343TJW5"/>
<dbReference type="EC" id="4.2.1.113" evidence="4"/>
<organism evidence="7 8">
    <name type="scientific">Halalkaliarchaeum desulfuricum</name>
    <dbReference type="NCBI Taxonomy" id="2055893"/>
    <lineage>
        <taxon>Archaea</taxon>
        <taxon>Methanobacteriati</taxon>
        <taxon>Methanobacteriota</taxon>
        <taxon>Stenosarchaea group</taxon>
        <taxon>Halobacteria</taxon>
        <taxon>Halobacteriales</taxon>
        <taxon>Haloferacaceae</taxon>
        <taxon>Halalkaliarchaeum</taxon>
    </lineage>
</organism>
<sequence length="372" mass="37742">MRIRPFSVPLVAPLSTARGEISQRRGFLVGIGGGGEDNDASKAEPTVQGIGEATPLPGWTEPYGRCRKELEAFAAASGDAASAVDPPEAPAARHGVALARLDRDARTANASLAERLSNRHGTGAAPADTVPVNATVGDGSPAETAASCREAVDVGFDCLKVKVGNRALSGDLERLRAVRDAVGEAVTLRADANGAWSRGTAERAIEQFGAFGVDYVEQPLPADDLEGHAHLRSRGVGIALDESLAVRGDGETSPLDRVRRAIEAEAADVVVLKPMALGGPDLTVEAATAAREAGVEPVITTTIDAVVARTAAVHVAAAIPDVSACGLATGGLLAEDLAPDPAPAEGGRIRVPDGPGIADGAFDGLCDGTDGG</sequence>
<feature type="domain" description="Mandelate racemase/muconate lactonizing enzyme C-terminal" evidence="6">
    <location>
        <begin position="141"/>
        <end position="238"/>
    </location>
</feature>
<dbReference type="SFLD" id="SFLDG00180">
    <property type="entry name" value="muconate_cycloisomerase"/>
    <property type="match status" value="1"/>
</dbReference>
<comment type="function">
    <text evidence="4">Converts 2-succinyl-6-hydroxy-2,4-cyclohexadiene-1-carboxylate (SHCHC) to 2-succinylbenzoate (OSB).</text>
</comment>
<dbReference type="PANTHER" id="PTHR48073:SF2">
    <property type="entry name" value="O-SUCCINYLBENZOATE SYNTHASE"/>
    <property type="match status" value="1"/>
</dbReference>
<dbReference type="GO" id="GO:0009063">
    <property type="term" value="P:amino acid catabolic process"/>
    <property type="evidence" value="ECO:0007669"/>
    <property type="project" value="InterPro"/>
</dbReference>
<evidence type="ECO:0000256" key="4">
    <source>
        <dbReference type="HAMAP-Rule" id="MF_00470"/>
    </source>
</evidence>
<dbReference type="EMBL" id="CP025066">
    <property type="protein sequence ID" value="AUX09387.1"/>
    <property type="molecule type" value="Genomic_DNA"/>
</dbReference>
<dbReference type="InterPro" id="IPR018110">
    <property type="entry name" value="Mandel_Rmase/mucon_lact_enz_CS"/>
</dbReference>
<comment type="catalytic activity">
    <reaction evidence="4">
        <text>(1R,6R)-6-hydroxy-2-succinyl-cyclohexa-2,4-diene-1-carboxylate = 2-succinylbenzoate + H2O</text>
        <dbReference type="Rhea" id="RHEA:10196"/>
        <dbReference type="ChEBI" id="CHEBI:15377"/>
        <dbReference type="ChEBI" id="CHEBI:18325"/>
        <dbReference type="ChEBI" id="CHEBI:58689"/>
        <dbReference type="EC" id="4.2.1.113"/>
    </reaction>
</comment>
<keyword evidence="8" id="KW-1185">Reference proteome</keyword>
<dbReference type="GO" id="GO:0043748">
    <property type="term" value="F:O-succinylbenzoate synthase activity"/>
    <property type="evidence" value="ECO:0007669"/>
    <property type="project" value="UniProtKB-EC"/>
</dbReference>
<dbReference type="GO" id="GO:0000287">
    <property type="term" value="F:magnesium ion binding"/>
    <property type="evidence" value="ECO:0007669"/>
    <property type="project" value="UniProtKB-UniRule"/>
</dbReference>
<dbReference type="Gene3D" id="3.30.390.10">
    <property type="entry name" value="Enolase-like, N-terminal domain"/>
    <property type="match status" value="1"/>
</dbReference>
<gene>
    <name evidence="4 7" type="primary">menC</name>
    <name evidence="7" type="ORF">AArcSl_1759</name>
</gene>
<dbReference type="PROSITE" id="PS00909">
    <property type="entry name" value="MR_MLE_2"/>
    <property type="match status" value="1"/>
</dbReference>
<evidence type="ECO:0000256" key="3">
    <source>
        <dbReference type="ARBA" id="ARBA00023239"/>
    </source>
</evidence>
<dbReference type="SFLD" id="SFLDF00009">
    <property type="entry name" value="o-succinylbenzoate_synthase"/>
    <property type="match status" value="1"/>
</dbReference>
<dbReference type="GeneID" id="37878116"/>
<dbReference type="Pfam" id="PF13378">
    <property type="entry name" value="MR_MLE_C"/>
    <property type="match status" value="1"/>
</dbReference>
<evidence type="ECO:0000313" key="7">
    <source>
        <dbReference type="EMBL" id="AUX09387.1"/>
    </source>
</evidence>
<accession>A0A343TJW5</accession>
<feature type="active site" description="Proton acceptor" evidence="4">
    <location>
        <position position="273"/>
    </location>
</feature>
<comment type="cofactor">
    <cofactor evidence="4">
        <name>a divalent metal cation</name>
        <dbReference type="ChEBI" id="CHEBI:60240"/>
    </cofactor>
</comment>
<keyword evidence="2 4" id="KW-0460">Magnesium</keyword>
<evidence type="ECO:0000313" key="8">
    <source>
        <dbReference type="Proteomes" id="UP000263012"/>
    </source>
</evidence>
<feature type="active site" description="Proton donor" evidence="4">
    <location>
        <position position="162"/>
    </location>
</feature>
<dbReference type="InterPro" id="IPR010196">
    <property type="entry name" value="OSB_synthase_MenC1"/>
</dbReference>
<evidence type="ECO:0000256" key="2">
    <source>
        <dbReference type="ARBA" id="ARBA00022842"/>
    </source>
</evidence>
<dbReference type="UniPathway" id="UPA01057">
    <property type="reaction ID" value="UER00165"/>
</dbReference>
<dbReference type="InterPro" id="IPR036849">
    <property type="entry name" value="Enolase-like_C_sf"/>
</dbReference>
<dbReference type="InterPro" id="IPR029065">
    <property type="entry name" value="Enolase_C-like"/>
</dbReference>
<comment type="pathway">
    <text evidence="4">Quinol/quinone metabolism; 1,4-dihydroxy-2-naphthoate biosynthesis; 1,4-dihydroxy-2-naphthoate from chorismate: step 4/7.</text>
</comment>
<dbReference type="HAMAP" id="MF_00470">
    <property type="entry name" value="MenC_1"/>
    <property type="match status" value="1"/>
</dbReference>
<dbReference type="InterPro" id="IPR029017">
    <property type="entry name" value="Enolase-like_N"/>
</dbReference>
<dbReference type="UniPathway" id="UPA00079"/>
<feature type="region of interest" description="Disordered" evidence="5">
    <location>
        <begin position="32"/>
        <end position="58"/>
    </location>
</feature>
<keyword evidence="1 4" id="KW-0479">Metal-binding</keyword>
<feature type="binding site" evidence="4">
    <location>
        <position position="217"/>
    </location>
    <ligand>
        <name>Mg(2+)</name>
        <dbReference type="ChEBI" id="CHEBI:18420"/>
    </ligand>
</feature>
<evidence type="ECO:0000256" key="1">
    <source>
        <dbReference type="ARBA" id="ARBA00022723"/>
    </source>
</evidence>
<dbReference type="SMART" id="SM00922">
    <property type="entry name" value="MR_MLE"/>
    <property type="match status" value="1"/>
</dbReference>
<dbReference type="KEGG" id="hdf:AArcSl_1759"/>
<protein>
    <recommendedName>
        <fullName evidence="4">o-succinylbenzoate synthase</fullName>
        <shortName evidence="4">OSB synthase</shortName>
        <shortName evidence="4">OSBS</shortName>
        <ecNumber evidence="4">4.2.1.113</ecNumber>
    </recommendedName>
    <alternativeName>
        <fullName evidence="4">4-(2'-carboxyphenyl)-4-oxybutyric acid synthase</fullName>
    </alternativeName>
    <alternativeName>
        <fullName evidence="4">o-succinylbenzoic acid synthase</fullName>
    </alternativeName>
</protein>
<keyword evidence="4" id="KW-0474">Menaquinone biosynthesis</keyword>
<comment type="similarity">
    <text evidence="4">Belongs to the mandelate racemase/muconate lactonizing enzyme family. MenC type 1 subfamily.</text>
</comment>
<evidence type="ECO:0000256" key="5">
    <source>
        <dbReference type="SAM" id="MobiDB-lite"/>
    </source>
</evidence>
<dbReference type="GO" id="GO:0009234">
    <property type="term" value="P:menaquinone biosynthetic process"/>
    <property type="evidence" value="ECO:0007669"/>
    <property type="project" value="UniProtKB-UniRule"/>
</dbReference>
<dbReference type="SFLD" id="SFLDS00001">
    <property type="entry name" value="Enolase"/>
    <property type="match status" value="1"/>
</dbReference>
<keyword evidence="3 4" id="KW-0456">Lyase</keyword>
<dbReference type="Gene3D" id="3.20.20.120">
    <property type="entry name" value="Enolase-like C-terminal domain"/>
    <property type="match status" value="1"/>
</dbReference>
<feature type="binding site" evidence="4">
    <location>
        <position position="241"/>
    </location>
    <ligand>
        <name>Mg(2+)</name>
        <dbReference type="ChEBI" id="CHEBI:18420"/>
    </ligand>
</feature>
<feature type="binding site" evidence="4">
    <location>
        <position position="191"/>
    </location>
    <ligand>
        <name>Mg(2+)</name>
        <dbReference type="ChEBI" id="CHEBI:18420"/>
    </ligand>
</feature>
<comment type="pathway">
    <text evidence="4">Quinol/quinone metabolism; menaquinone biosynthesis.</text>
</comment>
<dbReference type="InterPro" id="IPR013342">
    <property type="entry name" value="Mandelate_racemase_C"/>
</dbReference>
<dbReference type="RefSeq" id="WP_119817895.1">
    <property type="nucleotide sequence ID" value="NZ_CP025066.1"/>
</dbReference>